<comment type="caution">
    <text evidence="2">The sequence shown here is derived from an EMBL/GenBank/DDBJ whole genome shotgun (WGS) entry which is preliminary data.</text>
</comment>
<organism evidence="2 3">
    <name type="scientific">Candidatus Dojkabacteria bacterium</name>
    <dbReference type="NCBI Taxonomy" id="2099670"/>
    <lineage>
        <taxon>Bacteria</taxon>
        <taxon>Candidatus Dojkabacteria</taxon>
    </lineage>
</organism>
<feature type="region of interest" description="Disordered" evidence="1">
    <location>
        <begin position="1"/>
        <end position="25"/>
    </location>
</feature>
<dbReference type="EMBL" id="JAGQLM010000014">
    <property type="protein sequence ID" value="MCA9374749.1"/>
    <property type="molecule type" value="Genomic_DNA"/>
</dbReference>
<name>A0A955KVC5_9BACT</name>
<dbReference type="Proteomes" id="UP000748332">
    <property type="component" value="Unassembled WGS sequence"/>
</dbReference>
<sequence>MGSFNRFWGRSDQTPSNSRPQEDFPEALEAHTEAQLGVLRFLWEVSRDQFKVGGRIALGQFLYGMTLLQYKAVLPGIRTFLHAGSEILVVVRTIGEQYHTQFRSPDSFDDDPCLFE</sequence>
<evidence type="ECO:0000256" key="1">
    <source>
        <dbReference type="SAM" id="MobiDB-lite"/>
    </source>
</evidence>
<evidence type="ECO:0000313" key="3">
    <source>
        <dbReference type="Proteomes" id="UP000748332"/>
    </source>
</evidence>
<accession>A0A955KVC5</accession>
<proteinExistence type="predicted"/>
<reference evidence="2" key="2">
    <citation type="journal article" date="2021" name="Microbiome">
        <title>Successional dynamics and alternative stable states in a saline activated sludge microbial community over 9 years.</title>
        <authorList>
            <person name="Wang Y."/>
            <person name="Ye J."/>
            <person name="Ju F."/>
            <person name="Liu L."/>
            <person name="Boyd J.A."/>
            <person name="Deng Y."/>
            <person name="Parks D.H."/>
            <person name="Jiang X."/>
            <person name="Yin X."/>
            <person name="Woodcroft B.J."/>
            <person name="Tyson G.W."/>
            <person name="Hugenholtz P."/>
            <person name="Polz M.F."/>
            <person name="Zhang T."/>
        </authorList>
    </citation>
    <scope>NUCLEOTIDE SEQUENCE</scope>
    <source>
        <strain evidence="2">HKST-UBA16</strain>
    </source>
</reference>
<reference evidence="2" key="1">
    <citation type="submission" date="2020-04" db="EMBL/GenBank/DDBJ databases">
        <authorList>
            <person name="Zhang T."/>
        </authorList>
    </citation>
    <scope>NUCLEOTIDE SEQUENCE</scope>
    <source>
        <strain evidence="2">HKST-UBA16</strain>
    </source>
</reference>
<dbReference type="AlphaFoldDB" id="A0A955KVC5"/>
<evidence type="ECO:0000313" key="2">
    <source>
        <dbReference type="EMBL" id="MCA9374749.1"/>
    </source>
</evidence>
<protein>
    <submittedName>
        <fullName evidence="2">Uncharacterized protein</fullName>
    </submittedName>
</protein>
<gene>
    <name evidence="2" type="ORF">KC622_00290</name>
</gene>